<name>W7JES5_9PSEU</name>
<dbReference type="AlphaFoldDB" id="W7JES5"/>
<dbReference type="InterPro" id="IPR055645">
    <property type="entry name" value="DpdA"/>
</dbReference>
<feature type="region of interest" description="Disordered" evidence="1">
    <location>
        <begin position="242"/>
        <end position="326"/>
    </location>
</feature>
<dbReference type="Proteomes" id="UP000019277">
    <property type="component" value="Unassembled WGS sequence"/>
</dbReference>
<dbReference type="EMBL" id="AYXG01000004">
    <property type="protein sequence ID" value="EWC64484.1"/>
    <property type="molecule type" value="Genomic_DNA"/>
</dbReference>
<dbReference type="PATRIC" id="fig|909613.9.peg.94"/>
<dbReference type="STRING" id="909613.UO65_0091"/>
<organism evidence="3 4">
    <name type="scientific">Actinokineospora spheciospongiae</name>
    <dbReference type="NCBI Taxonomy" id="909613"/>
    <lineage>
        <taxon>Bacteria</taxon>
        <taxon>Bacillati</taxon>
        <taxon>Actinomycetota</taxon>
        <taxon>Actinomycetes</taxon>
        <taxon>Pseudonocardiales</taxon>
        <taxon>Pseudonocardiaceae</taxon>
        <taxon>Actinokineospora</taxon>
    </lineage>
</organism>
<reference evidence="3 4" key="1">
    <citation type="journal article" date="2014" name="Genome Announc.">
        <title>Draft Genome Sequence of the Antitrypanosomally Active Sponge-Associated Bacterium Actinokineospora sp. Strain EG49.</title>
        <authorList>
            <person name="Harjes J."/>
            <person name="Ryu T."/>
            <person name="Abdelmohsen U.R."/>
            <person name="Moitinho-Silva L."/>
            <person name="Horn H."/>
            <person name="Ravasi T."/>
            <person name="Hentschel U."/>
        </authorList>
    </citation>
    <scope>NUCLEOTIDE SEQUENCE [LARGE SCALE GENOMIC DNA]</scope>
    <source>
        <strain evidence="3 4">EG49</strain>
    </source>
</reference>
<proteinExistence type="predicted"/>
<feature type="compositionally biased region" description="Low complexity" evidence="1">
    <location>
        <begin position="244"/>
        <end position="256"/>
    </location>
</feature>
<evidence type="ECO:0000313" key="3">
    <source>
        <dbReference type="EMBL" id="EWC64484.1"/>
    </source>
</evidence>
<dbReference type="RefSeq" id="WP_233427382.1">
    <property type="nucleotide sequence ID" value="NZ_AYXG01000004.1"/>
</dbReference>
<feature type="compositionally biased region" description="Low complexity" evidence="1">
    <location>
        <begin position="281"/>
        <end position="292"/>
    </location>
</feature>
<evidence type="ECO:0000259" key="2">
    <source>
        <dbReference type="Pfam" id="PF23859"/>
    </source>
</evidence>
<comment type="caution">
    <text evidence="3">The sequence shown here is derived from an EMBL/GenBank/DDBJ whole genome shotgun (WGS) entry which is preliminary data.</text>
</comment>
<sequence>MRFYLGTHQPAWLARDLGVPLLVSHRRLAGRRSLPRASGPWALDSGGFTELSLHGRWRTDAVAYATAVRRYATEIGNLDWAAPRDWMTEGSVLARTGLSLSSHQRRTVTDYLRLRDLAPDLPFIPVLQGQSITDYHHCADLYERHGVDLATLPLVGVGSVCRRQHTAEVEAIVRALTARGYRLHTFGAKILGLDRYGDTITSSDSMSWSFSGRYVPGCSPTHRSESNCLGFALSWYRRVTQRLDSSPHTDTSSTSTVPQAERSDPCSTAKHPPGGSPAPAGPASATPSRPGGLSPAKRRPPPKRTPTTGRHHHRDRTQRPWTPKCC</sequence>
<protein>
    <submittedName>
        <fullName evidence="3">Phage protein</fullName>
    </submittedName>
</protein>
<evidence type="ECO:0000256" key="1">
    <source>
        <dbReference type="SAM" id="MobiDB-lite"/>
    </source>
</evidence>
<dbReference type="eggNOG" id="ENOG5033BCC">
    <property type="taxonomic scope" value="Bacteria"/>
</dbReference>
<gene>
    <name evidence="3" type="ORF">UO65_0091</name>
</gene>
<feature type="domain" description="DeoxyPurine in DNA protein A" evidence="2">
    <location>
        <begin position="2"/>
        <end position="259"/>
    </location>
</feature>
<keyword evidence="4" id="KW-1185">Reference proteome</keyword>
<dbReference type="Pfam" id="PF23859">
    <property type="entry name" value="DpdA"/>
    <property type="match status" value="1"/>
</dbReference>
<evidence type="ECO:0000313" key="4">
    <source>
        <dbReference type="Proteomes" id="UP000019277"/>
    </source>
</evidence>
<accession>W7JES5</accession>